<sequence>MQLDGKTAIVTGGASGIGKAIATAYVKEGADVVIASRTESAGTEVADEIGCAYVQTDVREYDQVEELVETTVDEFGKLDVMVNNAGIASEAPVEEMDLDEWRNVVQTDLDGVMHGTKAALPHLEETDGCIINTASIYGLVGGKGAAAYSAAKGGVVNFTQQVAVDYADEGVRVNSICPGFVETPMTEELLETERFYSYVRDNTPMNRPAQPEEIAPLTVFLASDGAGYMTGANIPIDGGWTAH</sequence>
<dbReference type="PRINTS" id="PR00081">
    <property type="entry name" value="GDHRDH"/>
</dbReference>
<dbReference type="NCBIfam" id="NF005559">
    <property type="entry name" value="PRK07231.1"/>
    <property type="match status" value="1"/>
</dbReference>
<dbReference type="InterPro" id="IPR002347">
    <property type="entry name" value="SDR_fam"/>
</dbReference>
<dbReference type="InterPro" id="IPR036291">
    <property type="entry name" value="NAD(P)-bd_dom_sf"/>
</dbReference>
<dbReference type="PANTHER" id="PTHR42760">
    <property type="entry name" value="SHORT-CHAIN DEHYDROGENASES/REDUCTASES FAMILY MEMBER"/>
    <property type="match status" value="1"/>
</dbReference>
<keyword evidence="4" id="KW-1185">Reference proteome</keyword>
<dbReference type="CDD" id="cd05233">
    <property type="entry name" value="SDR_c"/>
    <property type="match status" value="1"/>
</dbReference>
<evidence type="ECO:0000259" key="2">
    <source>
        <dbReference type="SMART" id="SM00822"/>
    </source>
</evidence>
<evidence type="ECO:0000313" key="4">
    <source>
        <dbReference type="Proteomes" id="UP000252189"/>
    </source>
</evidence>
<dbReference type="GO" id="GO:0016616">
    <property type="term" value="F:oxidoreductase activity, acting on the CH-OH group of donors, NAD or NADP as acceptor"/>
    <property type="evidence" value="ECO:0007669"/>
    <property type="project" value="TreeGrafter"/>
</dbReference>
<dbReference type="PROSITE" id="PS00061">
    <property type="entry name" value="ADH_SHORT"/>
    <property type="match status" value="1"/>
</dbReference>
<comment type="similarity">
    <text evidence="1">Belongs to the short-chain dehydrogenases/reductases (SDR) family.</text>
</comment>
<dbReference type="SUPFAM" id="SSF51735">
    <property type="entry name" value="NAD(P)-binding Rossmann-fold domains"/>
    <property type="match status" value="1"/>
</dbReference>
<dbReference type="Pfam" id="PF13561">
    <property type="entry name" value="adh_short_C2"/>
    <property type="match status" value="1"/>
</dbReference>
<dbReference type="PRINTS" id="PR00080">
    <property type="entry name" value="SDRFAMILY"/>
</dbReference>
<accession>A0A368N148</accession>
<evidence type="ECO:0000313" key="3">
    <source>
        <dbReference type="EMBL" id="RCU44247.1"/>
    </source>
</evidence>
<evidence type="ECO:0000256" key="1">
    <source>
        <dbReference type="ARBA" id="ARBA00006484"/>
    </source>
</evidence>
<dbReference type="OrthoDB" id="7442at2157"/>
<dbReference type="SMART" id="SM00822">
    <property type="entry name" value="PKS_KR"/>
    <property type="match status" value="1"/>
</dbReference>
<dbReference type="Gene3D" id="3.40.50.720">
    <property type="entry name" value="NAD(P)-binding Rossmann-like Domain"/>
    <property type="match status" value="1"/>
</dbReference>
<dbReference type="EMBL" id="QPHM01000003">
    <property type="protein sequence ID" value="RCU44247.1"/>
    <property type="molecule type" value="Genomic_DNA"/>
</dbReference>
<feature type="domain" description="Ketoreductase" evidence="2">
    <location>
        <begin position="6"/>
        <end position="179"/>
    </location>
</feature>
<proteinExistence type="inferred from homology"/>
<dbReference type="RefSeq" id="WP_114450420.1">
    <property type="nucleotide sequence ID" value="NZ_QPHM01000003.1"/>
</dbReference>
<dbReference type="FunFam" id="3.40.50.720:FF:000084">
    <property type="entry name" value="Short-chain dehydrogenase reductase"/>
    <property type="match status" value="1"/>
</dbReference>
<dbReference type="InterPro" id="IPR057326">
    <property type="entry name" value="KR_dom"/>
</dbReference>
<gene>
    <name evidence="3" type="ORF">DU504_15785</name>
</gene>
<organism evidence="3 4">
    <name type="scientific">Haloplanus salinus</name>
    <dbReference type="NCBI Taxonomy" id="1126245"/>
    <lineage>
        <taxon>Archaea</taxon>
        <taxon>Methanobacteriati</taxon>
        <taxon>Methanobacteriota</taxon>
        <taxon>Stenosarchaea group</taxon>
        <taxon>Halobacteria</taxon>
        <taxon>Halobacteriales</taxon>
        <taxon>Haloferacaceae</taxon>
        <taxon>Haloplanus</taxon>
    </lineage>
</organism>
<dbReference type="Proteomes" id="UP000252189">
    <property type="component" value="Unassembled WGS sequence"/>
</dbReference>
<protein>
    <submittedName>
        <fullName evidence="3">SDR family NAD(P)-dependent oxidoreductase</fullName>
    </submittedName>
</protein>
<comment type="caution">
    <text evidence="3">The sequence shown here is derived from an EMBL/GenBank/DDBJ whole genome shotgun (WGS) entry which is preliminary data.</text>
</comment>
<reference evidence="3 4" key="1">
    <citation type="submission" date="2018-07" db="EMBL/GenBank/DDBJ databases">
        <title>Genome sequences of Haloplanus salinus JCM 18368T.</title>
        <authorList>
            <person name="Kim Y.B."/>
            <person name="Roh S.W."/>
        </authorList>
    </citation>
    <scope>NUCLEOTIDE SEQUENCE [LARGE SCALE GENOMIC DNA]</scope>
    <source>
        <strain evidence="3 4">JCM 18368</strain>
    </source>
</reference>
<name>A0A368N148_9EURY</name>
<dbReference type="AlphaFoldDB" id="A0A368N148"/>
<dbReference type="InterPro" id="IPR020904">
    <property type="entry name" value="Sc_DH/Rdtase_CS"/>
</dbReference>